<dbReference type="SUPFAM" id="SSF56399">
    <property type="entry name" value="ADP-ribosylation"/>
    <property type="match status" value="1"/>
</dbReference>
<evidence type="ECO:0000313" key="7">
    <source>
        <dbReference type="EMBL" id="KJZ75961.1"/>
    </source>
</evidence>
<feature type="signal peptide" evidence="6">
    <location>
        <begin position="1"/>
        <end position="26"/>
    </location>
</feature>
<evidence type="ECO:0000256" key="4">
    <source>
        <dbReference type="ARBA" id="ARBA00023157"/>
    </source>
</evidence>
<accession>A0A0F7ZL39</accession>
<dbReference type="EMBL" id="KQ030514">
    <property type="protein sequence ID" value="KJZ75961.1"/>
    <property type="molecule type" value="Genomic_DNA"/>
</dbReference>
<dbReference type="GO" id="GO:0090729">
    <property type="term" value="F:toxin activity"/>
    <property type="evidence" value="ECO:0007669"/>
    <property type="project" value="UniProtKB-KW"/>
</dbReference>
<feature type="compositionally biased region" description="Basic and acidic residues" evidence="5">
    <location>
        <begin position="273"/>
        <end position="339"/>
    </location>
</feature>
<protein>
    <recommendedName>
        <fullName evidence="9">Enterotoxin</fullName>
    </recommendedName>
</protein>
<dbReference type="AlphaFoldDB" id="A0A0F7ZL39"/>
<keyword evidence="4" id="KW-1015">Disulfide bond</keyword>
<dbReference type="Pfam" id="PF01375">
    <property type="entry name" value="Enterotoxin_a"/>
    <property type="match status" value="1"/>
</dbReference>
<keyword evidence="8" id="KW-1185">Reference proteome</keyword>
<gene>
    <name evidence="7" type="ORF">HIM_04785</name>
</gene>
<name>A0A0F7ZL39_9HYPO</name>
<evidence type="ECO:0000256" key="1">
    <source>
        <dbReference type="ARBA" id="ARBA00022656"/>
    </source>
</evidence>
<sequence length="500" mass="54032">MLTIRRLFLSLVLWATVFLLLGPANGAPQGGGPSKPVRPGPPKTLQPKGLPEIPSDAPLTVLRGEHGRTSGQVYQAGGLYARGYKLQHLNGSPLSAEQLDKASNILQHVRGFTKDYTRYVSTTTSREIAQLFASDTNPDVASDDLAKYGVIYECAVDAKVINAEKSIPEGKYPPQYLGQEEYSVAGGIPTKQIKGTYQAVRTDDQYVYWEYTANPQFDQKYLQNPKDGGAQPDLATEIEGSKTRLDTYVRETVFKGDADGFNQFWVETPDETAEARKKQEEEARKKQEEEARKKEEEARKKQEEEARKKQEEEAREKQEEEARKKQEEAKAQEVAKEKAVNSANKLKDSSGSGSWVGNVLGGVAAGIGALGGAAFATGAAVGTAGGVAAGGTAAGSGVALLTAAESISATVPEVAQVIAEFNPQLANEILLDLAPSPPSTPLGPVPEPPLLGRRDELHDMIAREVSALWAFQAAGPTFERAFKQACQVSIERARLKMLSF</sequence>
<feature type="region of interest" description="Disordered" evidence="5">
    <location>
        <begin position="268"/>
        <end position="353"/>
    </location>
</feature>
<evidence type="ECO:0000313" key="8">
    <source>
        <dbReference type="Proteomes" id="UP000054481"/>
    </source>
</evidence>
<dbReference type="Gene3D" id="3.90.210.10">
    <property type="entry name" value="Heat-Labile Enterotoxin, subunit A"/>
    <property type="match status" value="1"/>
</dbReference>
<dbReference type="InterPro" id="IPR001144">
    <property type="entry name" value="Enterotoxin_A"/>
</dbReference>
<keyword evidence="3" id="KW-0843">Virulence</keyword>
<evidence type="ECO:0000256" key="6">
    <source>
        <dbReference type="SAM" id="SignalP"/>
    </source>
</evidence>
<evidence type="ECO:0000256" key="5">
    <source>
        <dbReference type="SAM" id="MobiDB-lite"/>
    </source>
</evidence>
<feature type="region of interest" description="Disordered" evidence="5">
    <location>
        <begin position="28"/>
        <end position="54"/>
    </location>
</feature>
<keyword evidence="1" id="KW-0800">Toxin</keyword>
<proteinExistence type="predicted"/>
<reference evidence="7 8" key="1">
    <citation type="journal article" date="2014" name="Genome Biol. Evol.">
        <title>Comparative genomics and transcriptomics analyses reveal divergent lifestyle features of nematode endoparasitic fungus Hirsutella minnesotensis.</title>
        <authorList>
            <person name="Lai Y."/>
            <person name="Liu K."/>
            <person name="Zhang X."/>
            <person name="Zhang X."/>
            <person name="Li K."/>
            <person name="Wang N."/>
            <person name="Shu C."/>
            <person name="Wu Y."/>
            <person name="Wang C."/>
            <person name="Bushley K.E."/>
            <person name="Xiang M."/>
            <person name="Liu X."/>
        </authorList>
    </citation>
    <scope>NUCLEOTIDE SEQUENCE [LARGE SCALE GENOMIC DNA]</scope>
    <source>
        <strain evidence="7 8">3608</strain>
    </source>
</reference>
<keyword evidence="2 6" id="KW-0732">Signal</keyword>
<organism evidence="7 8">
    <name type="scientific">Hirsutella minnesotensis 3608</name>
    <dbReference type="NCBI Taxonomy" id="1043627"/>
    <lineage>
        <taxon>Eukaryota</taxon>
        <taxon>Fungi</taxon>
        <taxon>Dikarya</taxon>
        <taxon>Ascomycota</taxon>
        <taxon>Pezizomycotina</taxon>
        <taxon>Sordariomycetes</taxon>
        <taxon>Hypocreomycetidae</taxon>
        <taxon>Hypocreales</taxon>
        <taxon>Ophiocordycipitaceae</taxon>
        <taxon>Hirsutella</taxon>
    </lineage>
</organism>
<evidence type="ECO:0000256" key="3">
    <source>
        <dbReference type="ARBA" id="ARBA00023026"/>
    </source>
</evidence>
<feature type="compositionally biased region" description="Polar residues" evidence="5">
    <location>
        <begin position="341"/>
        <end position="353"/>
    </location>
</feature>
<feature type="chain" id="PRO_5002526022" description="Enterotoxin" evidence="6">
    <location>
        <begin position="27"/>
        <end position="500"/>
    </location>
</feature>
<dbReference type="Proteomes" id="UP000054481">
    <property type="component" value="Unassembled WGS sequence"/>
</dbReference>
<evidence type="ECO:0000256" key="2">
    <source>
        <dbReference type="ARBA" id="ARBA00022729"/>
    </source>
</evidence>
<evidence type="ECO:0008006" key="9">
    <source>
        <dbReference type="Google" id="ProtNLM"/>
    </source>
</evidence>
<dbReference type="OrthoDB" id="4927175at2759"/>